<comment type="function">
    <text evidence="6">With S5 and S12 plays an important role in translational accuracy.</text>
</comment>
<evidence type="ECO:0000256" key="3">
    <source>
        <dbReference type="ARBA" id="ARBA00022884"/>
    </source>
</evidence>
<feature type="domain" description="RNA-binding S4" evidence="7">
    <location>
        <begin position="104"/>
        <end position="167"/>
    </location>
</feature>
<dbReference type="SMART" id="SM01390">
    <property type="entry name" value="Ribosomal_S4"/>
    <property type="match status" value="1"/>
</dbReference>
<dbReference type="CDD" id="cd00165">
    <property type="entry name" value="S4"/>
    <property type="match status" value="1"/>
</dbReference>
<keyword evidence="3 6" id="KW-0694">RNA-binding</keyword>
<dbReference type="GO" id="GO:0042274">
    <property type="term" value="P:ribosomal small subunit biogenesis"/>
    <property type="evidence" value="ECO:0007669"/>
    <property type="project" value="TreeGrafter"/>
</dbReference>
<gene>
    <name evidence="6" type="primary">rps4</name>
    <name evidence="9" type="ORF">ENO77_02125</name>
</gene>
<dbReference type="GO" id="GO:0006412">
    <property type="term" value="P:translation"/>
    <property type="evidence" value="ECO:0007669"/>
    <property type="project" value="UniProtKB-UniRule"/>
</dbReference>
<dbReference type="PANTHER" id="PTHR11831:SF5">
    <property type="entry name" value="40S RIBOSOMAL PROTEIN S9"/>
    <property type="match status" value="1"/>
</dbReference>
<reference evidence="9" key="1">
    <citation type="journal article" date="2020" name="mSystems">
        <title>Genome- and Community-Level Interaction Insights into Carbon Utilization and Element Cycling Functions of Hydrothermarchaeota in Hydrothermal Sediment.</title>
        <authorList>
            <person name="Zhou Z."/>
            <person name="Liu Y."/>
            <person name="Xu W."/>
            <person name="Pan J."/>
            <person name="Luo Z.H."/>
            <person name="Li M."/>
        </authorList>
    </citation>
    <scope>NUCLEOTIDE SEQUENCE [LARGE SCALE GENOMIC DNA]</scope>
    <source>
        <strain evidence="9">SpSt-16</strain>
    </source>
</reference>
<dbReference type="Gene3D" id="3.10.290.10">
    <property type="entry name" value="RNA-binding S4 domain"/>
    <property type="match status" value="1"/>
</dbReference>
<dbReference type="NCBIfam" id="NF003139">
    <property type="entry name" value="PRK04051.1"/>
    <property type="match status" value="1"/>
</dbReference>
<evidence type="ECO:0000259" key="7">
    <source>
        <dbReference type="SMART" id="SM00363"/>
    </source>
</evidence>
<dbReference type="GO" id="GO:0019843">
    <property type="term" value="F:rRNA binding"/>
    <property type="evidence" value="ECO:0007669"/>
    <property type="project" value="UniProtKB-UniRule"/>
</dbReference>
<keyword evidence="2 6" id="KW-0699">rRNA-binding</keyword>
<dbReference type="InterPro" id="IPR022801">
    <property type="entry name" value="Ribosomal_uS4"/>
</dbReference>
<dbReference type="InterPro" id="IPR036986">
    <property type="entry name" value="S4_RNA-bd_sf"/>
</dbReference>
<evidence type="ECO:0000256" key="4">
    <source>
        <dbReference type="ARBA" id="ARBA00022980"/>
    </source>
</evidence>
<evidence type="ECO:0000256" key="2">
    <source>
        <dbReference type="ARBA" id="ARBA00022730"/>
    </source>
</evidence>
<dbReference type="AlphaFoldDB" id="A0A7C2ZRL9"/>
<dbReference type="InterPro" id="IPR022802">
    <property type="entry name" value="Ribosomal_uS4_arc"/>
</dbReference>
<protein>
    <recommendedName>
        <fullName evidence="6">Small ribosomal subunit protein uS4</fullName>
    </recommendedName>
</protein>
<keyword evidence="5 6" id="KW-0687">Ribonucleoprotein</keyword>
<comment type="similarity">
    <text evidence="1 6">Belongs to the universal ribosomal protein uS4 family.</text>
</comment>
<dbReference type="PANTHER" id="PTHR11831">
    <property type="entry name" value="30S 40S RIBOSOMAL PROTEIN"/>
    <property type="match status" value="1"/>
</dbReference>
<evidence type="ECO:0000313" key="9">
    <source>
        <dbReference type="EMBL" id="HEW52957.1"/>
    </source>
</evidence>
<dbReference type="Pfam" id="PF00163">
    <property type="entry name" value="Ribosomal_S4"/>
    <property type="match status" value="1"/>
</dbReference>
<dbReference type="InterPro" id="IPR005710">
    <property type="entry name" value="Ribosomal_uS4_euk/arc"/>
</dbReference>
<dbReference type="SMART" id="SM00363">
    <property type="entry name" value="S4"/>
    <property type="match status" value="1"/>
</dbReference>
<dbReference type="SUPFAM" id="SSF55174">
    <property type="entry name" value="Alpha-L RNA-binding motif"/>
    <property type="match status" value="1"/>
</dbReference>
<comment type="caution">
    <text evidence="9">The sequence shown here is derived from an EMBL/GenBank/DDBJ whole genome shotgun (WGS) entry which is preliminary data.</text>
</comment>
<proteinExistence type="inferred from homology"/>
<feature type="domain" description="Small ribosomal subunit protein uS4 N-terminal" evidence="8">
    <location>
        <begin position="5"/>
        <end position="103"/>
    </location>
</feature>
<dbReference type="InterPro" id="IPR002942">
    <property type="entry name" value="S4_RNA-bd"/>
</dbReference>
<sequence>MGDPRKPKKKWEPPGHPWIKSRLESELELVYRYGLRNKRELWIAQSMLRNIRHRARALLALPPEERKKALEALTRRLYTLGIIDKQDVEVNDILAISVEAILERRLQTIVWKKGLAQSIYHARQLITHGHIAIKGRRVTSPGYLVPREEENYIDFHPTSPYASKQVPTPSTA</sequence>
<dbReference type="InterPro" id="IPR001912">
    <property type="entry name" value="Ribosomal_uS4_N"/>
</dbReference>
<dbReference type="Pfam" id="PF01479">
    <property type="entry name" value="S4"/>
    <property type="match status" value="1"/>
</dbReference>
<comment type="subunit">
    <text evidence="6">Part of the 30S ribosomal subunit. Contacts protein S5. The interaction surface between S4 and S5 is involved in control of translational fidelity.</text>
</comment>
<dbReference type="HAMAP" id="MF_01306_A">
    <property type="entry name" value="Ribosomal_uS4_A"/>
    <property type="match status" value="1"/>
</dbReference>
<dbReference type="GO" id="GO:0003735">
    <property type="term" value="F:structural constituent of ribosome"/>
    <property type="evidence" value="ECO:0007669"/>
    <property type="project" value="InterPro"/>
</dbReference>
<dbReference type="NCBIfam" id="TIGR01018">
    <property type="entry name" value="uS4_arch"/>
    <property type="match status" value="1"/>
</dbReference>
<evidence type="ECO:0000259" key="8">
    <source>
        <dbReference type="SMART" id="SM01390"/>
    </source>
</evidence>
<evidence type="ECO:0000256" key="1">
    <source>
        <dbReference type="ARBA" id="ARBA00007465"/>
    </source>
</evidence>
<dbReference type="GO" id="GO:0015935">
    <property type="term" value="C:small ribosomal subunit"/>
    <property type="evidence" value="ECO:0007669"/>
    <property type="project" value="InterPro"/>
</dbReference>
<keyword evidence="4 6" id="KW-0689">Ribosomal protein</keyword>
<accession>A0A7C2ZRL9</accession>
<organism evidence="9">
    <name type="scientific">Ignisphaera aggregans</name>
    <dbReference type="NCBI Taxonomy" id="334771"/>
    <lineage>
        <taxon>Archaea</taxon>
        <taxon>Thermoproteota</taxon>
        <taxon>Thermoprotei</taxon>
        <taxon>Desulfurococcales</taxon>
        <taxon>Desulfurococcaceae</taxon>
        <taxon>Ignisphaera</taxon>
    </lineage>
</organism>
<evidence type="ECO:0000256" key="5">
    <source>
        <dbReference type="ARBA" id="ARBA00023274"/>
    </source>
</evidence>
<dbReference type="EMBL" id="DSGT01000006">
    <property type="protein sequence ID" value="HEW52957.1"/>
    <property type="molecule type" value="Genomic_DNA"/>
</dbReference>
<evidence type="ECO:0000256" key="6">
    <source>
        <dbReference type="HAMAP-Rule" id="MF_01306"/>
    </source>
</evidence>
<name>A0A7C2ZRL9_9CREN</name>
<dbReference type="PROSITE" id="PS50889">
    <property type="entry name" value="S4"/>
    <property type="match status" value="1"/>
</dbReference>
<comment type="function">
    <text evidence="6">One of the primary rRNA binding proteins, it binds directly to 16S rRNA where it nucleates assembly of the body of the 30S subunit.</text>
</comment>